<protein>
    <recommendedName>
        <fullName evidence="10">Leucine-rich repeat-containing N-terminal plant-type domain-containing protein</fullName>
    </recommendedName>
</protein>
<reference evidence="11" key="1">
    <citation type="submission" date="2023-07" db="EMBL/GenBank/DDBJ databases">
        <title>A chromosome-level genome assembly of Lolium multiflorum.</title>
        <authorList>
            <person name="Chen Y."/>
            <person name="Copetti D."/>
            <person name="Kolliker R."/>
            <person name="Studer B."/>
        </authorList>
    </citation>
    <scope>NUCLEOTIDE SEQUENCE</scope>
    <source>
        <strain evidence="11">02402/16</strain>
        <tissue evidence="11">Leaf</tissue>
    </source>
</reference>
<dbReference type="Proteomes" id="UP001231189">
    <property type="component" value="Unassembled WGS sequence"/>
</dbReference>
<organism evidence="11 12">
    <name type="scientific">Lolium multiflorum</name>
    <name type="common">Italian ryegrass</name>
    <name type="synonym">Lolium perenne subsp. multiflorum</name>
    <dbReference type="NCBI Taxonomy" id="4521"/>
    <lineage>
        <taxon>Eukaryota</taxon>
        <taxon>Viridiplantae</taxon>
        <taxon>Streptophyta</taxon>
        <taxon>Embryophyta</taxon>
        <taxon>Tracheophyta</taxon>
        <taxon>Spermatophyta</taxon>
        <taxon>Magnoliopsida</taxon>
        <taxon>Liliopsida</taxon>
        <taxon>Poales</taxon>
        <taxon>Poaceae</taxon>
        <taxon>BOP clade</taxon>
        <taxon>Pooideae</taxon>
        <taxon>Poodae</taxon>
        <taxon>Poeae</taxon>
        <taxon>Poeae Chloroplast Group 2 (Poeae type)</taxon>
        <taxon>Loliodinae</taxon>
        <taxon>Loliinae</taxon>
        <taxon>Lolium</taxon>
    </lineage>
</organism>
<keyword evidence="5" id="KW-0677">Repeat</keyword>
<dbReference type="PANTHER" id="PTHR48061">
    <property type="entry name" value="LEUCINE-RICH REPEAT RECEPTOR PROTEIN KINASE EMS1-LIKE-RELATED"/>
    <property type="match status" value="1"/>
</dbReference>
<proteinExistence type="predicted"/>
<evidence type="ECO:0000256" key="6">
    <source>
        <dbReference type="ARBA" id="ARBA00022989"/>
    </source>
</evidence>
<dbReference type="Pfam" id="PF08263">
    <property type="entry name" value="LRRNT_2"/>
    <property type="match status" value="1"/>
</dbReference>
<feature type="domain" description="Leucine-rich repeat-containing N-terminal plant-type" evidence="10">
    <location>
        <begin position="49"/>
        <end position="89"/>
    </location>
</feature>
<dbReference type="PANTHER" id="PTHR48061:SF48">
    <property type="entry name" value="OS01G0162500 PROTEIN"/>
    <property type="match status" value="1"/>
</dbReference>
<dbReference type="SUPFAM" id="SSF52058">
    <property type="entry name" value="L domain-like"/>
    <property type="match status" value="1"/>
</dbReference>
<keyword evidence="8" id="KW-0325">Glycoprotein</keyword>
<feature type="chain" id="PRO_5042222302" description="Leucine-rich repeat-containing N-terminal plant-type domain-containing protein" evidence="9">
    <location>
        <begin position="30"/>
        <end position="277"/>
    </location>
</feature>
<evidence type="ECO:0000259" key="10">
    <source>
        <dbReference type="Pfam" id="PF08263"/>
    </source>
</evidence>
<keyword evidence="12" id="KW-1185">Reference proteome</keyword>
<name>A0AAD8SNR6_LOLMU</name>
<evidence type="ECO:0000256" key="7">
    <source>
        <dbReference type="ARBA" id="ARBA00023136"/>
    </source>
</evidence>
<dbReference type="Pfam" id="PF00560">
    <property type="entry name" value="LRR_1"/>
    <property type="match status" value="1"/>
</dbReference>
<evidence type="ECO:0000256" key="1">
    <source>
        <dbReference type="ARBA" id="ARBA00004479"/>
    </source>
</evidence>
<keyword evidence="7" id="KW-0472">Membrane</keyword>
<dbReference type="Gene3D" id="3.80.10.10">
    <property type="entry name" value="Ribonuclease Inhibitor"/>
    <property type="match status" value="2"/>
</dbReference>
<keyword evidence="4 9" id="KW-0732">Signal</keyword>
<evidence type="ECO:0000256" key="5">
    <source>
        <dbReference type="ARBA" id="ARBA00022737"/>
    </source>
</evidence>
<dbReference type="EMBL" id="JAUUTY010000003">
    <property type="protein sequence ID" value="KAK1661678.1"/>
    <property type="molecule type" value="Genomic_DNA"/>
</dbReference>
<dbReference type="InterPro" id="IPR001611">
    <property type="entry name" value="Leu-rich_rpt"/>
</dbReference>
<comment type="caution">
    <text evidence="11">The sequence shown here is derived from an EMBL/GenBank/DDBJ whole genome shotgun (WGS) entry which is preliminary data.</text>
</comment>
<comment type="subcellular location">
    <subcellularLocation>
        <location evidence="1">Membrane</location>
        <topology evidence="1">Single-pass type I membrane protein</topology>
    </subcellularLocation>
</comment>
<evidence type="ECO:0000313" key="11">
    <source>
        <dbReference type="EMBL" id="KAK1661678.1"/>
    </source>
</evidence>
<feature type="signal peptide" evidence="9">
    <location>
        <begin position="1"/>
        <end position="29"/>
    </location>
</feature>
<evidence type="ECO:0000256" key="4">
    <source>
        <dbReference type="ARBA" id="ARBA00022729"/>
    </source>
</evidence>
<dbReference type="InterPro" id="IPR046956">
    <property type="entry name" value="RLP23-like"/>
</dbReference>
<sequence>MASIFKRCPEPLVLLFLVTLAIQLSCSVATATYSNHSSVGGMLPVHCLPDQTSALLHLKRSFTVTNESACTLDSWRAGTDCCHWEGVQCRDANGRVTSLDLGDYGLQSPALDHAVFWLTSLRHLNLAWNDFNHSQLPASGFERLAELRHLNLSTSSFDGQIPDGIRSLTNLVSLDLSSTFNVEDDHPDSSTGYGYAGYGIWVDHPASFLVEPNIASLVANLTNLRELNLDSANLSGNGVEWCTAFANSTTPQLKVLSLRYCNLYGPVCGSLSSIPSL</sequence>
<keyword evidence="2" id="KW-0433">Leucine-rich repeat</keyword>
<accession>A0AAD8SNR6</accession>
<dbReference type="AlphaFoldDB" id="A0AAD8SNR6"/>
<gene>
    <name evidence="11" type="ORF">QYE76_049837</name>
</gene>
<keyword evidence="6" id="KW-1133">Transmembrane helix</keyword>
<dbReference type="InterPro" id="IPR013210">
    <property type="entry name" value="LRR_N_plant-typ"/>
</dbReference>
<dbReference type="GO" id="GO:0016020">
    <property type="term" value="C:membrane"/>
    <property type="evidence" value="ECO:0007669"/>
    <property type="project" value="UniProtKB-SubCell"/>
</dbReference>
<evidence type="ECO:0000256" key="8">
    <source>
        <dbReference type="ARBA" id="ARBA00023180"/>
    </source>
</evidence>
<evidence type="ECO:0000256" key="3">
    <source>
        <dbReference type="ARBA" id="ARBA00022692"/>
    </source>
</evidence>
<evidence type="ECO:0000313" key="12">
    <source>
        <dbReference type="Proteomes" id="UP001231189"/>
    </source>
</evidence>
<evidence type="ECO:0000256" key="9">
    <source>
        <dbReference type="SAM" id="SignalP"/>
    </source>
</evidence>
<keyword evidence="3" id="KW-0812">Transmembrane</keyword>
<dbReference type="InterPro" id="IPR032675">
    <property type="entry name" value="LRR_dom_sf"/>
</dbReference>
<evidence type="ECO:0000256" key="2">
    <source>
        <dbReference type="ARBA" id="ARBA00022614"/>
    </source>
</evidence>